<dbReference type="SMART" id="SM00220">
    <property type="entry name" value="S_TKc"/>
    <property type="match status" value="1"/>
</dbReference>
<feature type="compositionally biased region" description="Low complexity" evidence="10">
    <location>
        <begin position="335"/>
        <end position="357"/>
    </location>
</feature>
<dbReference type="SMART" id="SM00740">
    <property type="entry name" value="PASTA"/>
    <property type="match status" value="2"/>
</dbReference>
<keyword evidence="6 13" id="KW-0418">Kinase</keyword>
<evidence type="ECO:0000256" key="4">
    <source>
        <dbReference type="ARBA" id="ARBA00022737"/>
    </source>
</evidence>
<dbReference type="AlphaFoldDB" id="A0A543I066"/>
<comment type="caution">
    <text evidence="13">The sequence shown here is derived from an EMBL/GenBank/DDBJ whole genome shotgun (WGS) entry which is preliminary data.</text>
</comment>
<dbReference type="Gene3D" id="3.30.200.20">
    <property type="entry name" value="Phosphorylase Kinase, domain 1"/>
    <property type="match status" value="1"/>
</dbReference>
<dbReference type="Proteomes" id="UP000316747">
    <property type="component" value="Unassembled WGS sequence"/>
</dbReference>
<dbReference type="PROSITE" id="PS51178">
    <property type="entry name" value="PASTA"/>
    <property type="match status" value="2"/>
</dbReference>
<feature type="domain" description="PASTA" evidence="12">
    <location>
        <begin position="428"/>
        <end position="496"/>
    </location>
</feature>
<dbReference type="PROSITE" id="PS50011">
    <property type="entry name" value="PROTEIN_KINASE_DOM"/>
    <property type="match status" value="1"/>
</dbReference>
<evidence type="ECO:0000256" key="5">
    <source>
        <dbReference type="ARBA" id="ARBA00022741"/>
    </source>
</evidence>
<feature type="domain" description="Protein kinase" evidence="11">
    <location>
        <begin position="15"/>
        <end position="280"/>
    </location>
</feature>
<keyword evidence="4" id="KW-0677">Repeat</keyword>
<evidence type="ECO:0000259" key="12">
    <source>
        <dbReference type="PROSITE" id="PS51178"/>
    </source>
</evidence>
<proteinExistence type="predicted"/>
<dbReference type="GO" id="GO:0005524">
    <property type="term" value="F:ATP binding"/>
    <property type="evidence" value="ECO:0007669"/>
    <property type="project" value="UniProtKB-KW"/>
</dbReference>
<evidence type="ECO:0000256" key="1">
    <source>
        <dbReference type="ARBA" id="ARBA00012513"/>
    </source>
</evidence>
<dbReference type="InterPro" id="IPR008271">
    <property type="entry name" value="Ser/Thr_kinase_AS"/>
</dbReference>
<keyword evidence="7" id="KW-0067">ATP-binding</keyword>
<evidence type="ECO:0000259" key="11">
    <source>
        <dbReference type="PROSITE" id="PS50011"/>
    </source>
</evidence>
<dbReference type="PROSITE" id="PS00108">
    <property type="entry name" value="PROTEIN_KINASE_ST"/>
    <property type="match status" value="1"/>
</dbReference>
<feature type="region of interest" description="Disordered" evidence="10">
    <location>
        <begin position="329"/>
        <end position="357"/>
    </location>
</feature>
<sequence>MSADSSTPVRLSGRYVLGEPLAVGGMGEVHVATDERLARRVAVKLLHRAHGGSAEAVERFRREAVVVAGLIHPSIAQVYDYGVHDDGIDEPSHFIVMELAPGTDLADLLRRRGRLDPHEAVSIATQVCAALTAAHRAGVVHRDIKPGNVIVSPELRVKVTDFGIARSLGHSALTDVGTILGTAAYLPPEQARGEAATPASDLYSLGILLYQMLTGRPPFEGDTPVAVALRHLDEPVPAPSASAPGVPAGLDRVVAVATAKDPADRYADAAAMAAALRDALPDDPAAKAQAAQAAQAAHSGQPARPAAAGTDATALVALPLDATRAMPALPPAVPAAPRTALTARTARHTASSAARSGRRVAWAAAAVAALVLVVGGGMLLADRPEAPRVASGPSVAPGPATTTTGSPTPTRVPTSKAEAPTPEQPTSTPPADEVRLPDGLVGTRSADARRTLEVMGLKVQTVQARSRADRGQVLATVPGAGATVPAGQTVVLVVSRGGVKSESRSDGGPSRGDTLTVPGWIVGSSAADVRDALPDNLRTDLRVTTVSVPSAQPKGTVVATWPAVGEPLTDGQLVLVVASGRGD</sequence>
<dbReference type="InterPro" id="IPR005543">
    <property type="entry name" value="PASTA_dom"/>
</dbReference>
<evidence type="ECO:0000313" key="14">
    <source>
        <dbReference type="Proteomes" id="UP000316747"/>
    </source>
</evidence>
<dbReference type="CDD" id="cd14014">
    <property type="entry name" value="STKc_PknB_like"/>
    <property type="match status" value="1"/>
</dbReference>
<reference evidence="13 14" key="1">
    <citation type="submission" date="2019-06" db="EMBL/GenBank/DDBJ databases">
        <title>Genome sequencing of plant associated microbes to promote plant fitness in Sorghum bicolor and Oryza sativa.</title>
        <authorList>
            <person name="Coleman-Derr D."/>
        </authorList>
    </citation>
    <scope>NUCLEOTIDE SEQUENCE [LARGE SCALE GENOMIC DNA]</scope>
    <source>
        <strain evidence="13 14">KV-663</strain>
    </source>
</reference>
<evidence type="ECO:0000256" key="6">
    <source>
        <dbReference type="ARBA" id="ARBA00022777"/>
    </source>
</evidence>
<dbReference type="OrthoDB" id="9762169at2"/>
<evidence type="ECO:0000256" key="3">
    <source>
        <dbReference type="ARBA" id="ARBA00022679"/>
    </source>
</evidence>
<organism evidence="13 14">
    <name type="scientific">Humibacillus xanthopallidus</name>
    <dbReference type="NCBI Taxonomy" id="412689"/>
    <lineage>
        <taxon>Bacteria</taxon>
        <taxon>Bacillati</taxon>
        <taxon>Actinomycetota</taxon>
        <taxon>Actinomycetes</taxon>
        <taxon>Micrococcales</taxon>
        <taxon>Intrasporangiaceae</taxon>
        <taxon>Humibacillus</taxon>
    </lineage>
</organism>
<evidence type="ECO:0000256" key="2">
    <source>
        <dbReference type="ARBA" id="ARBA00022527"/>
    </source>
</evidence>
<dbReference type="InterPro" id="IPR011009">
    <property type="entry name" value="Kinase-like_dom_sf"/>
</dbReference>
<keyword evidence="2" id="KW-0723">Serine/threonine-protein kinase</keyword>
<evidence type="ECO:0000256" key="9">
    <source>
        <dbReference type="ARBA" id="ARBA00048679"/>
    </source>
</evidence>
<evidence type="ECO:0000313" key="13">
    <source>
        <dbReference type="EMBL" id="TQM63930.1"/>
    </source>
</evidence>
<name>A0A543I066_9MICO</name>
<dbReference type="Gene3D" id="1.10.510.10">
    <property type="entry name" value="Transferase(Phosphotransferase) domain 1"/>
    <property type="match status" value="1"/>
</dbReference>
<feature type="domain" description="PASTA" evidence="12">
    <location>
        <begin position="508"/>
        <end position="579"/>
    </location>
</feature>
<accession>A0A543I066</accession>
<comment type="catalytic activity">
    <reaction evidence="9">
        <text>L-seryl-[protein] + ATP = O-phospho-L-seryl-[protein] + ADP + H(+)</text>
        <dbReference type="Rhea" id="RHEA:17989"/>
        <dbReference type="Rhea" id="RHEA-COMP:9863"/>
        <dbReference type="Rhea" id="RHEA-COMP:11604"/>
        <dbReference type="ChEBI" id="CHEBI:15378"/>
        <dbReference type="ChEBI" id="CHEBI:29999"/>
        <dbReference type="ChEBI" id="CHEBI:30616"/>
        <dbReference type="ChEBI" id="CHEBI:83421"/>
        <dbReference type="ChEBI" id="CHEBI:456216"/>
        <dbReference type="EC" id="2.7.11.1"/>
    </reaction>
</comment>
<dbReference type="InterPro" id="IPR000719">
    <property type="entry name" value="Prot_kinase_dom"/>
</dbReference>
<evidence type="ECO:0000256" key="7">
    <source>
        <dbReference type="ARBA" id="ARBA00022840"/>
    </source>
</evidence>
<dbReference type="EMBL" id="VFPM01000001">
    <property type="protein sequence ID" value="TQM63930.1"/>
    <property type="molecule type" value="Genomic_DNA"/>
</dbReference>
<evidence type="ECO:0000256" key="8">
    <source>
        <dbReference type="ARBA" id="ARBA00047899"/>
    </source>
</evidence>
<dbReference type="FunFam" id="1.10.510.10:FF:000021">
    <property type="entry name" value="Serine/threonine protein kinase"/>
    <property type="match status" value="1"/>
</dbReference>
<dbReference type="SUPFAM" id="SSF56112">
    <property type="entry name" value="Protein kinase-like (PK-like)"/>
    <property type="match status" value="1"/>
</dbReference>
<comment type="catalytic activity">
    <reaction evidence="8">
        <text>L-threonyl-[protein] + ATP = O-phospho-L-threonyl-[protein] + ADP + H(+)</text>
        <dbReference type="Rhea" id="RHEA:46608"/>
        <dbReference type="Rhea" id="RHEA-COMP:11060"/>
        <dbReference type="Rhea" id="RHEA-COMP:11605"/>
        <dbReference type="ChEBI" id="CHEBI:15378"/>
        <dbReference type="ChEBI" id="CHEBI:30013"/>
        <dbReference type="ChEBI" id="CHEBI:30616"/>
        <dbReference type="ChEBI" id="CHEBI:61977"/>
        <dbReference type="ChEBI" id="CHEBI:456216"/>
        <dbReference type="EC" id="2.7.11.1"/>
    </reaction>
</comment>
<dbReference type="Pfam" id="PF00069">
    <property type="entry name" value="Pkinase"/>
    <property type="match status" value="1"/>
</dbReference>
<protein>
    <recommendedName>
        <fullName evidence="1">non-specific serine/threonine protein kinase</fullName>
        <ecNumber evidence="1">2.7.11.1</ecNumber>
    </recommendedName>
</protein>
<feature type="region of interest" description="Disordered" evidence="10">
    <location>
        <begin position="385"/>
        <end position="438"/>
    </location>
</feature>
<dbReference type="CDD" id="cd06577">
    <property type="entry name" value="PASTA_pknB"/>
    <property type="match status" value="1"/>
</dbReference>
<dbReference type="Gene3D" id="3.30.10.20">
    <property type="match status" value="1"/>
</dbReference>
<dbReference type="RefSeq" id="WP_141841643.1">
    <property type="nucleotide sequence ID" value="NZ_VFPM01000001.1"/>
</dbReference>
<dbReference type="GO" id="GO:0004674">
    <property type="term" value="F:protein serine/threonine kinase activity"/>
    <property type="evidence" value="ECO:0007669"/>
    <property type="project" value="UniProtKB-KW"/>
</dbReference>
<dbReference type="PANTHER" id="PTHR43289">
    <property type="entry name" value="MITOGEN-ACTIVATED PROTEIN KINASE KINASE KINASE 20-RELATED"/>
    <property type="match status" value="1"/>
</dbReference>
<keyword evidence="14" id="KW-1185">Reference proteome</keyword>
<feature type="compositionally biased region" description="Low complexity" evidence="10">
    <location>
        <begin position="392"/>
        <end position="415"/>
    </location>
</feature>
<dbReference type="EC" id="2.7.11.1" evidence="1"/>
<keyword evidence="3" id="KW-0808">Transferase</keyword>
<dbReference type="Pfam" id="PF03793">
    <property type="entry name" value="PASTA"/>
    <property type="match status" value="1"/>
</dbReference>
<evidence type="ECO:0000256" key="10">
    <source>
        <dbReference type="SAM" id="MobiDB-lite"/>
    </source>
</evidence>
<dbReference type="PANTHER" id="PTHR43289:SF6">
    <property type="entry name" value="SERINE_THREONINE-PROTEIN KINASE NEKL-3"/>
    <property type="match status" value="1"/>
</dbReference>
<keyword evidence="5" id="KW-0547">Nucleotide-binding</keyword>
<gene>
    <name evidence="13" type="ORF">FBY41_0284</name>
</gene>